<sequence>MIALMTVAFLLAPTLPTIDVDNPGSAVFCSADYSQCWIERGSCAESRPNSQTRMNQQCG</sequence>
<gene>
    <name evidence="1" type="ORF">C8E89_1812</name>
</gene>
<evidence type="ECO:0000313" key="1">
    <source>
        <dbReference type="EMBL" id="PXW93721.1"/>
    </source>
</evidence>
<dbReference type="EMBL" id="QJJU01000081">
    <property type="protein sequence ID" value="PXW93721.1"/>
    <property type="molecule type" value="Genomic_DNA"/>
</dbReference>
<protein>
    <submittedName>
        <fullName evidence="1">Uncharacterized protein</fullName>
    </submittedName>
</protein>
<proteinExistence type="predicted"/>
<name>A0A318GVZ5_9MYCO</name>
<organism evidence="1 2">
    <name type="scientific">Mycolicibacterium moriokaense</name>
    <dbReference type="NCBI Taxonomy" id="39691"/>
    <lineage>
        <taxon>Bacteria</taxon>
        <taxon>Bacillati</taxon>
        <taxon>Actinomycetota</taxon>
        <taxon>Actinomycetes</taxon>
        <taxon>Mycobacteriales</taxon>
        <taxon>Mycobacteriaceae</taxon>
        <taxon>Mycolicibacterium</taxon>
    </lineage>
</organism>
<reference evidence="2" key="1">
    <citation type="submission" date="2018-05" db="EMBL/GenBank/DDBJ databases">
        <authorList>
            <person name="Deangelis K."/>
            <person name="Huntemann M."/>
            <person name="Clum A."/>
            <person name="Pillay M."/>
            <person name="Palaniappan K."/>
            <person name="Varghese N."/>
            <person name="Mikhailova N."/>
            <person name="Stamatis D."/>
            <person name="Reddy T."/>
            <person name="Daum C."/>
            <person name="Shapiro N."/>
            <person name="Ivanova N."/>
            <person name="Kyrpides N."/>
            <person name="Woyke T."/>
        </authorList>
    </citation>
    <scope>NUCLEOTIDE SEQUENCE [LARGE SCALE GENOMIC DNA]</scope>
    <source>
        <strain evidence="2">GAS496</strain>
    </source>
</reference>
<keyword evidence="2" id="KW-1185">Reference proteome</keyword>
<accession>A0A318GVZ5</accession>
<dbReference type="AlphaFoldDB" id="A0A318GVZ5"/>
<comment type="caution">
    <text evidence="1">The sequence shown here is derived from an EMBL/GenBank/DDBJ whole genome shotgun (WGS) entry which is preliminary data.</text>
</comment>
<reference evidence="1 2" key="2">
    <citation type="submission" date="2018-06" db="EMBL/GenBank/DDBJ databases">
        <title>Sequencing of bacterial isolates from soil warming experiment in Harvard Forest, Massachusetts, USA.</title>
        <authorList>
            <person name="Deangelis K.PhD."/>
        </authorList>
    </citation>
    <scope>NUCLEOTIDE SEQUENCE [LARGE SCALE GENOMIC DNA]</scope>
    <source>
        <strain evidence="1 2">GAS496</strain>
    </source>
</reference>
<dbReference type="Proteomes" id="UP000247781">
    <property type="component" value="Unassembled WGS sequence"/>
</dbReference>
<evidence type="ECO:0000313" key="2">
    <source>
        <dbReference type="Proteomes" id="UP000247781"/>
    </source>
</evidence>